<keyword evidence="2" id="KW-1185">Reference proteome</keyword>
<dbReference type="OrthoDB" id="665764at2"/>
<dbReference type="InterPro" id="IPR005358">
    <property type="entry name" value="Puta_zinc/iron-chelating_dom"/>
</dbReference>
<dbReference type="Pfam" id="PF03692">
    <property type="entry name" value="CxxCxxCC"/>
    <property type="match status" value="1"/>
</dbReference>
<dbReference type="AlphaFoldDB" id="A0A6N6RMT2"/>
<reference evidence="1 2" key="1">
    <citation type="submission" date="2019-09" db="EMBL/GenBank/DDBJ databases">
        <title>Genomes of family Cryomorphaceae.</title>
        <authorList>
            <person name="Bowman J.P."/>
        </authorList>
    </citation>
    <scope>NUCLEOTIDE SEQUENCE [LARGE SCALE GENOMIC DNA]</scope>
    <source>
        <strain evidence="1 2">LMG 25704</strain>
    </source>
</reference>
<dbReference type="Proteomes" id="UP000468650">
    <property type="component" value="Unassembled WGS sequence"/>
</dbReference>
<gene>
    <name evidence="1" type="ORF">F8C67_02565</name>
</gene>
<accession>A0A6N6RMT2</accession>
<evidence type="ECO:0000313" key="2">
    <source>
        <dbReference type="Proteomes" id="UP000468650"/>
    </source>
</evidence>
<dbReference type="PANTHER" id="PTHR35866:SF1">
    <property type="entry name" value="YKGJ FAMILY CYSTEINE CLUSTER PROTEIN"/>
    <property type="match status" value="1"/>
</dbReference>
<name>A0A6N6RMT2_9FLAO</name>
<protein>
    <submittedName>
        <fullName evidence="1">YkgJ family cysteine cluster protein</fullName>
    </submittedName>
</protein>
<dbReference type="EMBL" id="WBVO01000001">
    <property type="protein sequence ID" value="KAB2814907.1"/>
    <property type="molecule type" value="Genomic_DNA"/>
</dbReference>
<evidence type="ECO:0000313" key="1">
    <source>
        <dbReference type="EMBL" id="KAB2814907.1"/>
    </source>
</evidence>
<dbReference type="PANTHER" id="PTHR35866">
    <property type="entry name" value="PUTATIVE-RELATED"/>
    <property type="match status" value="1"/>
</dbReference>
<organism evidence="1 2">
    <name type="scientific">Phaeocystidibacter luteus</name>
    <dbReference type="NCBI Taxonomy" id="911197"/>
    <lineage>
        <taxon>Bacteria</taxon>
        <taxon>Pseudomonadati</taxon>
        <taxon>Bacteroidota</taxon>
        <taxon>Flavobacteriia</taxon>
        <taxon>Flavobacteriales</taxon>
        <taxon>Phaeocystidibacteraceae</taxon>
        <taxon>Phaeocystidibacter</taxon>
    </lineage>
</organism>
<sequence>MRRLAKADGKKVDKAIHELHDEVFACTDCLQCANCCKTTGPLFTRKDIDRISKHLRMKPAEFESEYLRVDEDNDFVLQQVPCRFLEDDNKCSIYEVRPKACREYPHTDRIKQQQILNLTRRNASVCPAVYTILEKLNEQF</sequence>
<proteinExistence type="predicted"/>
<comment type="caution">
    <text evidence="1">The sequence shown here is derived from an EMBL/GenBank/DDBJ whole genome shotgun (WGS) entry which is preliminary data.</text>
</comment>